<dbReference type="AlphaFoldDB" id="A0A0E9P6W0"/>
<reference evidence="1" key="1">
    <citation type="submission" date="2014-11" db="EMBL/GenBank/DDBJ databases">
        <authorList>
            <person name="Amaro Gonzalez C."/>
        </authorList>
    </citation>
    <scope>NUCLEOTIDE SEQUENCE</scope>
</reference>
<organism evidence="1">
    <name type="scientific">Anguilla anguilla</name>
    <name type="common">European freshwater eel</name>
    <name type="synonym">Muraena anguilla</name>
    <dbReference type="NCBI Taxonomy" id="7936"/>
    <lineage>
        <taxon>Eukaryota</taxon>
        <taxon>Metazoa</taxon>
        <taxon>Chordata</taxon>
        <taxon>Craniata</taxon>
        <taxon>Vertebrata</taxon>
        <taxon>Euteleostomi</taxon>
        <taxon>Actinopterygii</taxon>
        <taxon>Neopterygii</taxon>
        <taxon>Teleostei</taxon>
        <taxon>Anguilliformes</taxon>
        <taxon>Anguillidae</taxon>
        <taxon>Anguilla</taxon>
    </lineage>
</organism>
<protein>
    <submittedName>
        <fullName evidence="1">Uncharacterized protein</fullName>
    </submittedName>
</protein>
<reference evidence="1" key="2">
    <citation type="journal article" date="2015" name="Fish Shellfish Immunol.">
        <title>Early steps in the European eel (Anguilla anguilla)-Vibrio vulnificus interaction in the gills: Role of the RtxA13 toxin.</title>
        <authorList>
            <person name="Callol A."/>
            <person name="Pajuelo D."/>
            <person name="Ebbesson L."/>
            <person name="Teles M."/>
            <person name="MacKenzie S."/>
            <person name="Amaro C."/>
        </authorList>
    </citation>
    <scope>NUCLEOTIDE SEQUENCE</scope>
</reference>
<sequence>MENSDFGSSILYHISLFMYTQHCTAQPSHLSSLQTTGK</sequence>
<accession>A0A0E9P6W0</accession>
<name>A0A0E9P6W0_ANGAN</name>
<dbReference type="EMBL" id="GBXM01108221">
    <property type="protein sequence ID" value="JAH00356.1"/>
    <property type="molecule type" value="Transcribed_RNA"/>
</dbReference>
<proteinExistence type="predicted"/>
<evidence type="ECO:0000313" key="1">
    <source>
        <dbReference type="EMBL" id="JAH00356.1"/>
    </source>
</evidence>